<dbReference type="OrthoDB" id="9780661at2"/>
<dbReference type="Proteomes" id="UP000007177">
    <property type="component" value="Chromosome"/>
</dbReference>
<keyword evidence="1" id="KW-1133">Transmembrane helix</keyword>
<dbReference type="EMBL" id="CP002987">
    <property type="protein sequence ID" value="AFA47920.1"/>
    <property type="molecule type" value="Genomic_DNA"/>
</dbReference>
<dbReference type="eggNOG" id="COG4965">
    <property type="taxonomic scope" value="Bacteria"/>
</dbReference>
<dbReference type="AlphaFoldDB" id="H6LDE8"/>
<dbReference type="HOGENOM" id="CLU_078174_0_0_9"/>
<proteinExistence type="predicted"/>
<dbReference type="RefSeq" id="WP_014355523.1">
    <property type="nucleotide sequence ID" value="NC_016894.1"/>
</dbReference>
<feature type="transmembrane region" description="Helical" evidence="1">
    <location>
        <begin position="275"/>
        <end position="300"/>
    </location>
</feature>
<organism evidence="2 3">
    <name type="scientific">Acetobacterium woodii (strain ATCC 29683 / DSM 1030 / JCM 2381 / KCTC 1655 / WB1)</name>
    <dbReference type="NCBI Taxonomy" id="931626"/>
    <lineage>
        <taxon>Bacteria</taxon>
        <taxon>Bacillati</taxon>
        <taxon>Bacillota</taxon>
        <taxon>Clostridia</taxon>
        <taxon>Eubacteriales</taxon>
        <taxon>Eubacteriaceae</taxon>
        <taxon>Acetobacterium</taxon>
    </lineage>
</organism>
<feature type="transmembrane region" description="Helical" evidence="1">
    <location>
        <begin position="251"/>
        <end position="269"/>
    </location>
</feature>
<name>H6LDE8_ACEWD</name>
<gene>
    <name evidence="2" type="ordered locus">Awo_c11360</name>
</gene>
<feature type="transmembrane region" description="Helical" evidence="1">
    <location>
        <begin position="107"/>
        <end position="125"/>
    </location>
</feature>
<reference evidence="2 3" key="2">
    <citation type="journal article" date="2012" name="PLoS ONE">
        <title>An ancient pathway combining carbon dioxide fixation with the generation and utilization of a sodium ion gradient for ATP synthesis.</title>
        <authorList>
            <person name="Poehlein A."/>
            <person name="Schmidt S."/>
            <person name="Kaster A.K."/>
            <person name="Goenrich M."/>
            <person name="Vollmers J."/>
            <person name="Thurmer A."/>
            <person name="Bertsch J."/>
            <person name="Schuchmann K."/>
            <person name="Voigt B."/>
            <person name="Hecker M."/>
            <person name="Daniel R."/>
            <person name="Thauer R.K."/>
            <person name="Gottschalk G."/>
            <person name="Muller V."/>
        </authorList>
    </citation>
    <scope>NUCLEOTIDE SEQUENCE [LARGE SCALE GENOMIC DNA]</scope>
    <source>
        <strain evidence="3">ATCC 29683 / DSM 1030 / JCM 2381 / KCTC 1655 / WB1</strain>
    </source>
</reference>
<dbReference type="STRING" id="931626.Awo_c11360"/>
<sequence length="314" mass="35634">MSGQSLLIFMMLVVGGFLMLDLSPRSITEIVMEWMAYDKKDIRSVIKRATHDQKKRRNPFFLIKRTMLEARSVLKISGREALFTTLILISLALFGGGFIFGLLVNNIPLSLTLSIGFGLLPFWYVKATEIEFLNELNDEMESALSGISTAYKRTGNFKKAVEDNLYNFNPPISQIFEEFLFETKYVSPDIERALEHMSDKLDNTIFKEWCEMVIACQNNPKLIPLLSGIVDKLADVKQSTSNLGVQLSSPLHANLLLGIIAIGMYPLFYFVNRTWFNALVATDIGKVITALTWATIFFVLNKSMKQKKPIEYDV</sequence>
<protein>
    <recommendedName>
        <fullName evidence="4">Flp pilus assembly protein TadB</fullName>
    </recommendedName>
</protein>
<keyword evidence="1" id="KW-0472">Membrane</keyword>
<accession>H6LDE8</accession>
<reference evidence="3" key="1">
    <citation type="submission" date="2011-07" db="EMBL/GenBank/DDBJ databases">
        <title>Complete genome sequence of Acetobacterium woodii.</title>
        <authorList>
            <person name="Poehlein A."/>
            <person name="Schmidt S."/>
            <person name="Kaster A.-K."/>
            <person name="Goenrich M."/>
            <person name="Vollmers J."/>
            <person name="Thuermer A."/>
            <person name="Gottschalk G."/>
            <person name="Thauer R.K."/>
            <person name="Daniel R."/>
            <person name="Mueller V."/>
        </authorList>
    </citation>
    <scope>NUCLEOTIDE SEQUENCE [LARGE SCALE GENOMIC DNA]</scope>
    <source>
        <strain evidence="3">ATCC 29683 / DSM 1030 / JCM 2381 / KCTC 1655 / WB1</strain>
    </source>
</reference>
<keyword evidence="3" id="KW-1185">Reference proteome</keyword>
<dbReference type="KEGG" id="awo:Awo_c11360"/>
<evidence type="ECO:0000313" key="3">
    <source>
        <dbReference type="Proteomes" id="UP000007177"/>
    </source>
</evidence>
<feature type="transmembrane region" description="Helical" evidence="1">
    <location>
        <begin position="6"/>
        <end position="23"/>
    </location>
</feature>
<evidence type="ECO:0000256" key="1">
    <source>
        <dbReference type="SAM" id="Phobius"/>
    </source>
</evidence>
<evidence type="ECO:0000313" key="2">
    <source>
        <dbReference type="EMBL" id="AFA47920.1"/>
    </source>
</evidence>
<evidence type="ECO:0008006" key="4">
    <source>
        <dbReference type="Google" id="ProtNLM"/>
    </source>
</evidence>
<keyword evidence="1" id="KW-0812">Transmembrane</keyword>
<feature type="transmembrane region" description="Helical" evidence="1">
    <location>
        <begin position="81"/>
        <end position="101"/>
    </location>
</feature>